<gene>
    <name evidence="2" type="ORF">PoMZ_02778</name>
</gene>
<feature type="non-terminal residue" evidence="2">
    <location>
        <position position="1"/>
    </location>
</feature>
<feature type="region of interest" description="Disordered" evidence="1">
    <location>
        <begin position="1"/>
        <end position="27"/>
    </location>
</feature>
<dbReference type="EMBL" id="CP034206">
    <property type="protein sequence ID" value="QBZ57843.1"/>
    <property type="molecule type" value="Genomic_DNA"/>
</dbReference>
<organism evidence="2 3">
    <name type="scientific">Pyricularia oryzae</name>
    <name type="common">Rice blast fungus</name>
    <name type="synonym">Magnaporthe oryzae</name>
    <dbReference type="NCBI Taxonomy" id="318829"/>
    <lineage>
        <taxon>Eukaryota</taxon>
        <taxon>Fungi</taxon>
        <taxon>Dikarya</taxon>
        <taxon>Ascomycota</taxon>
        <taxon>Pezizomycotina</taxon>
        <taxon>Sordariomycetes</taxon>
        <taxon>Sordariomycetidae</taxon>
        <taxon>Magnaporthales</taxon>
        <taxon>Pyriculariaceae</taxon>
        <taxon>Pyricularia</taxon>
    </lineage>
</organism>
<proteinExistence type="predicted"/>
<feature type="compositionally biased region" description="Polar residues" evidence="1">
    <location>
        <begin position="87"/>
        <end position="105"/>
    </location>
</feature>
<dbReference type="Proteomes" id="UP000294847">
    <property type="component" value="Chromosome 3"/>
</dbReference>
<protein>
    <submittedName>
        <fullName evidence="2">Uncharacterized protein</fullName>
    </submittedName>
</protein>
<reference evidence="2 3" key="1">
    <citation type="journal article" date="2019" name="Mol. Biol. Evol.">
        <title>Blast fungal genomes show frequent chromosomal changes, gene gains and losses, and effector gene turnover.</title>
        <authorList>
            <person name="Gomez Luciano L.B."/>
            <person name="Jason Tsai I."/>
            <person name="Chuma I."/>
            <person name="Tosa Y."/>
            <person name="Chen Y.H."/>
            <person name="Li J.Y."/>
            <person name="Li M.Y."/>
            <person name="Jade Lu M.Y."/>
            <person name="Nakayashiki H."/>
            <person name="Li W.H."/>
        </authorList>
    </citation>
    <scope>NUCLEOTIDE SEQUENCE [LARGE SCALE GENOMIC DNA]</scope>
    <source>
        <strain evidence="2">MZ5-1-6</strain>
    </source>
</reference>
<sequence length="122" mass="13233">ITAGTRKPPRAKTCPTPGFLDNGEHRGQAPCCVRPADTRVYKWLHWLPVADTGELPCCFIPWMKRPESSSCCPNPQEFDSDSHCKNAKSNRGNHLDGSTTSTSETGPAGNAPRHSVACCPAR</sequence>
<feature type="region of interest" description="Disordered" evidence="1">
    <location>
        <begin position="70"/>
        <end position="122"/>
    </location>
</feature>
<accession>A0A4P7N651</accession>
<dbReference type="AlphaFoldDB" id="A0A4P7N651"/>
<evidence type="ECO:0000313" key="2">
    <source>
        <dbReference type="EMBL" id="QBZ57843.1"/>
    </source>
</evidence>
<evidence type="ECO:0000256" key="1">
    <source>
        <dbReference type="SAM" id="MobiDB-lite"/>
    </source>
</evidence>
<evidence type="ECO:0000313" key="3">
    <source>
        <dbReference type="Proteomes" id="UP000294847"/>
    </source>
</evidence>
<name>A0A4P7N651_PYROR</name>